<dbReference type="InterPro" id="IPR000210">
    <property type="entry name" value="BTB/POZ_dom"/>
</dbReference>
<dbReference type="InParanoid" id="A0A194XDC1"/>
<evidence type="ECO:0000259" key="1">
    <source>
        <dbReference type="PROSITE" id="PS50097"/>
    </source>
</evidence>
<name>A0A194XDC1_MOLSC</name>
<dbReference type="RefSeq" id="XP_018072107.1">
    <property type="nucleotide sequence ID" value="XM_018218410.1"/>
</dbReference>
<dbReference type="CDD" id="cd18186">
    <property type="entry name" value="BTB_POZ_ZBTB_KLHL-like"/>
    <property type="match status" value="1"/>
</dbReference>
<organism evidence="2 3">
    <name type="scientific">Mollisia scopiformis</name>
    <name type="common">Conifer needle endophyte fungus</name>
    <name type="synonym">Phialocephala scopiformis</name>
    <dbReference type="NCBI Taxonomy" id="149040"/>
    <lineage>
        <taxon>Eukaryota</taxon>
        <taxon>Fungi</taxon>
        <taxon>Dikarya</taxon>
        <taxon>Ascomycota</taxon>
        <taxon>Pezizomycotina</taxon>
        <taxon>Leotiomycetes</taxon>
        <taxon>Helotiales</taxon>
        <taxon>Mollisiaceae</taxon>
        <taxon>Mollisia</taxon>
    </lineage>
</organism>
<keyword evidence="3" id="KW-1185">Reference proteome</keyword>
<feature type="domain" description="BTB" evidence="1">
    <location>
        <begin position="24"/>
        <end position="91"/>
    </location>
</feature>
<dbReference type="OrthoDB" id="6359816at2759"/>
<dbReference type="GeneID" id="28828136"/>
<dbReference type="Pfam" id="PF00651">
    <property type="entry name" value="BTB"/>
    <property type="match status" value="1"/>
</dbReference>
<proteinExistence type="predicted"/>
<accession>A0A194XDC1</accession>
<dbReference type="KEGG" id="psco:LY89DRAFT_718381"/>
<dbReference type="SUPFAM" id="SSF54695">
    <property type="entry name" value="POZ domain"/>
    <property type="match status" value="1"/>
</dbReference>
<dbReference type="Proteomes" id="UP000070700">
    <property type="component" value="Unassembled WGS sequence"/>
</dbReference>
<dbReference type="Gene3D" id="3.30.710.10">
    <property type="entry name" value="Potassium Channel Kv1.1, Chain A"/>
    <property type="match status" value="1"/>
</dbReference>
<evidence type="ECO:0000313" key="3">
    <source>
        <dbReference type="Proteomes" id="UP000070700"/>
    </source>
</evidence>
<dbReference type="EMBL" id="KQ947414">
    <property type="protein sequence ID" value="KUJ17752.1"/>
    <property type="molecule type" value="Genomic_DNA"/>
</dbReference>
<gene>
    <name evidence="2" type="ORF">LY89DRAFT_718381</name>
</gene>
<dbReference type="InterPro" id="IPR011333">
    <property type="entry name" value="SKP1/BTB/POZ_sf"/>
</dbReference>
<protein>
    <recommendedName>
        <fullName evidence="1">BTB domain-containing protein</fullName>
    </recommendedName>
</protein>
<dbReference type="PROSITE" id="PS50097">
    <property type="entry name" value="BTB"/>
    <property type="match status" value="1"/>
</dbReference>
<dbReference type="AlphaFoldDB" id="A0A194XDC1"/>
<evidence type="ECO:0000313" key="2">
    <source>
        <dbReference type="EMBL" id="KUJ17752.1"/>
    </source>
</evidence>
<sequence>MASGSQVSGLSPMAASLLETGKWSDLEIKCKDRHWRVHKAIICLQSKPLAAAADGGFLESQTGTIDLSDHDPDVVNYMIQFMYTGDYKVVPVPEAKESNVESQAPVQAAVEIKKSREEAEKNLLVHTAVYMLGEEKDIAGLKALSTKRYEALLPEVWNSEAFCQSLELIFEGTPASDRMLWDVAIAHAGTHAKVLMDSGEFVTFWKKHGEIGYEMWKSYIKMTNLPAPPELLKPTGCPDVGPEHARMVVKGRKTAFFCEGYRKAFD</sequence>
<dbReference type="PANTHER" id="PTHR47843">
    <property type="entry name" value="BTB DOMAIN-CONTAINING PROTEIN-RELATED"/>
    <property type="match status" value="1"/>
</dbReference>
<dbReference type="PANTHER" id="PTHR47843:SF5">
    <property type="entry name" value="BTB_POZ DOMAIN PROTEIN"/>
    <property type="match status" value="1"/>
</dbReference>
<reference evidence="2 3" key="1">
    <citation type="submission" date="2015-10" db="EMBL/GenBank/DDBJ databases">
        <title>Full genome of DAOMC 229536 Phialocephala scopiformis, a fungal endophyte of spruce producing the potent anti-insectan compound rugulosin.</title>
        <authorList>
            <consortium name="DOE Joint Genome Institute"/>
            <person name="Walker A.K."/>
            <person name="Frasz S.L."/>
            <person name="Seifert K.A."/>
            <person name="Miller J.D."/>
            <person name="Mondo S.J."/>
            <person name="Labutti K."/>
            <person name="Lipzen A."/>
            <person name="Dockter R."/>
            <person name="Kennedy M."/>
            <person name="Grigoriev I.V."/>
            <person name="Spatafora J.W."/>
        </authorList>
    </citation>
    <scope>NUCLEOTIDE SEQUENCE [LARGE SCALE GENOMIC DNA]</scope>
    <source>
        <strain evidence="2 3">CBS 120377</strain>
    </source>
</reference>